<dbReference type="Pfam" id="PF03965">
    <property type="entry name" value="Penicillinase_R"/>
    <property type="match status" value="1"/>
</dbReference>
<protein>
    <submittedName>
        <fullName evidence="5">BlaI/MecI/CopY family transcriptional regulator</fullName>
    </submittedName>
</protein>
<dbReference type="SUPFAM" id="SSF46785">
    <property type="entry name" value="Winged helix' DNA-binding domain"/>
    <property type="match status" value="1"/>
</dbReference>
<dbReference type="GO" id="GO:0003677">
    <property type="term" value="F:DNA binding"/>
    <property type="evidence" value="ECO:0007669"/>
    <property type="project" value="UniProtKB-KW"/>
</dbReference>
<gene>
    <name evidence="5" type="ORF">LQE92_14020</name>
</gene>
<dbReference type="EMBL" id="JAJNOR010000011">
    <property type="protein sequence ID" value="MCD2493722.1"/>
    <property type="molecule type" value="Genomic_DNA"/>
</dbReference>
<evidence type="ECO:0000256" key="3">
    <source>
        <dbReference type="ARBA" id="ARBA00023125"/>
    </source>
</evidence>
<evidence type="ECO:0000256" key="4">
    <source>
        <dbReference type="ARBA" id="ARBA00023163"/>
    </source>
</evidence>
<dbReference type="RefSeq" id="WP_231063565.1">
    <property type="nucleotide sequence ID" value="NZ_JAJNOR010000011.1"/>
</dbReference>
<comment type="caution">
    <text evidence="5">The sequence shown here is derived from an EMBL/GenBank/DDBJ whole genome shotgun (WGS) entry which is preliminary data.</text>
</comment>
<reference evidence="5 6" key="1">
    <citation type="submission" date="2021-11" db="EMBL/GenBank/DDBJ databases">
        <title>Lacrimispora sp. nov. NSJ-141 isolated from human feces.</title>
        <authorList>
            <person name="Abdugheni R."/>
        </authorList>
    </citation>
    <scope>NUCLEOTIDE SEQUENCE [LARGE SCALE GENOMIC DNA]</scope>
    <source>
        <strain evidence="5 6">NSJ-141</strain>
    </source>
</reference>
<evidence type="ECO:0000256" key="1">
    <source>
        <dbReference type="ARBA" id="ARBA00011046"/>
    </source>
</evidence>
<dbReference type="AlphaFoldDB" id="A0AAP2WAQ3"/>
<organism evidence="5 6">
    <name type="scientific">Lientehia hominis</name>
    <dbReference type="NCBI Taxonomy" id="2897778"/>
    <lineage>
        <taxon>Bacteria</taxon>
        <taxon>Bacillati</taxon>
        <taxon>Bacillota</taxon>
        <taxon>Clostridia</taxon>
        <taxon>Lachnospirales</taxon>
        <taxon>Lachnospiraceae</taxon>
        <taxon>Lientehia</taxon>
    </lineage>
</organism>
<keyword evidence="4" id="KW-0804">Transcription</keyword>
<dbReference type="InterPro" id="IPR036390">
    <property type="entry name" value="WH_DNA-bd_sf"/>
</dbReference>
<sequence>MLEKAKLTATELELMRVIWEVGEIGQETTTSNIRKTYQEYLNEQVLPQTVNTYAGHLEKKGYIRIIKSENGRRIHIPLVNKHDYMKEQTRYWRKFWNQSSAAYAMMALKGDEEGLSKEDLEEFRRFLDELD</sequence>
<comment type="similarity">
    <text evidence="1">Belongs to the BlaI transcriptional regulatory family.</text>
</comment>
<name>A0AAP2WAQ3_9FIRM</name>
<dbReference type="GO" id="GO:0045892">
    <property type="term" value="P:negative regulation of DNA-templated transcription"/>
    <property type="evidence" value="ECO:0007669"/>
    <property type="project" value="InterPro"/>
</dbReference>
<evidence type="ECO:0000256" key="2">
    <source>
        <dbReference type="ARBA" id="ARBA00023015"/>
    </source>
</evidence>
<proteinExistence type="inferred from homology"/>
<dbReference type="Gene3D" id="1.10.10.10">
    <property type="entry name" value="Winged helix-like DNA-binding domain superfamily/Winged helix DNA-binding domain"/>
    <property type="match status" value="1"/>
</dbReference>
<dbReference type="InterPro" id="IPR036388">
    <property type="entry name" value="WH-like_DNA-bd_sf"/>
</dbReference>
<keyword evidence="2" id="KW-0805">Transcription regulation</keyword>
<keyword evidence="6" id="KW-1185">Reference proteome</keyword>
<accession>A0AAP2WAQ3</accession>
<evidence type="ECO:0000313" key="5">
    <source>
        <dbReference type="EMBL" id="MCD2493722.1"/>
    </source>
</evidence>
<dbReference type="InterPro" id="IPR005650">
    <property type="entry name" value="BlaI_family"/>
</dbReference>
<evidence type="ECO:0000313" key="6">
    <source>
        <dbReference type="Proteomes" id="UP001299265"/>
    </source>
</evidence>
<keyword evidence="3" id="KW-0238">DNA-binding</keyword>
<dbReference type="Proteomes" id="UP001299265">
    <property type="component" value="Unassembled WGS sequence"/>
</dbReference>